<keyword evidence="3" id="KW-1185">Reference proteome</keyword>
<dbReference type="Proteomes" id="UP000184111">
    <property type="component" value="Unassembled WGS sequence"/>
</dbReference>
<gene>
    <name evidence="2" type="ORF">SAMN05216499_12393</name>
</gene>
<dbReference type="EMBL" id="FRBI01000023">
    <property type="protein sequence ID" value="SHN16473.1"/>
    <property type="molecule type" value="Genomic_DNA"/>
</dbReference>
<accession>A0A1M7PH75</accession>
<dbReference type="AlphaFoldDB" id="A0A1M7PH75"/>
<protein>
    <submittedName>
        <fullName evidence="2">Uncharacterized protein</fullName>
    </submittedName>
</protein>
<organism evidence="2 3">
    <name type="scientific">Actinacidiphila paucisporea</name>
    <dbReference type="NCBI Taxonomy" id="310782"/>
    <lineage>
        <taxon>Bacteria</taxon>
        <taxon>Bacillati</taxon>
        <taxon>Actinomycetota</taxon>
        <taxon>Actinomycetes</taxon>
        <taxon>Kitasatosporales</taxon>
        <taxon>Streptomycetaceae</taxon>
        <taxon>Actinacidiphila</taxon>
    </lineage>
</organism>
<evidence type="ECO:0000313" key="3">
    <source>
        <dbReference type="Proteomes" id="UP000184111"/>
    </source>
</evidence>
<evidence type="ECO:0000256" key="1">
    <source>
        <dbReference type="SAM" id="MobiDB-lite"/>
    </source>
</evidence>
<reference evidence="2 3" key="1">
    <citation type="submission" date="2016-11" db="EMBL/GenBank/DDBJ databases">
        <authorList>
            <person name="Jaros S."/>
            <person name="Januszkiewicz K."/>
            <person name="Wedrychowicz H."/>
        </authorList>
    </citation>
    <scope>NUCLEOTIDE SEQUENCE [LARGE SCALE GENOMIC DNA]</scope>
    <source>
        <strain evidence="2 3">CGMCC 4.2025</strain>
    </source>
</reference>
<sequence>MTTTPSYLSGRDPASPRPGGPGSTPGEGTFANDRYGRTRMTTFVPDLLPVCGARRRLPDRLAAAAEALAPPDTGEPSQADRDLRCVLQAHTAGDHHAYVMHLDGPDTGSVWVRWGHAEGPLGLVVLPDCRALAPEPLDEACCQYAEHPGGHCYELTDPWQP</sequence>
<name>A0A1M7PH75_9ACTN</name>
<proteinExistence type="predicted"/>
<feature type="region of interest" description="Disordered" evidence="1">
    <location>
        <begin position="1"/>
        <end position="35"/>
    </location>
</feature>
<evidence type="ECO:0000313" key="2">
    <source>
        <dbReference type="EMBL" id="SHN16473.1"/>
    </source>
</evidence>
<dbReference type="STRING" id="310782.SAMN05216499_12393"/>